<evidence type="ECO:0000313" key="4">
    <source>
        <dbReference type="Proteomes" id="UP001058860"/>
    </source>
</evidence>
<feature type="domain" description="DUF6801" evidence="2">
    <location>
        <begin position="44"/>
        <end position="200"/>
    </location>
</feature>
<sequence length="381" mass="39075">MLHHAIRRSRGARRVPVAAALLGVLFASAAATPATAAPVSLTLNYTCNFPLMDPQPLKLQITSDIPSSVPVGTSTPPFVISAKADVSAEAAYGLKALETATIAGTAVAGASITLPGDVRLPLQVPTTLTKTTVPATGGFQTTATGETPALQFSAPGSASIKVEGDLVLKLDARLADGAKTGLEDFETECFQNPGQNTTLATIVVGNDTQPPVAYGYTLKGVSALKTLTTGPVPLTGGIDAKLDLATGNYTADLVLNSTKANLKVLGTLPVKADIAFQQTDKTRGSLKAGVLTATAKFHVRLKQLYLFGVLPIAGDGQCRTKAASIANMKSTDAFFDPLKGGNLKGTYGISDLTGCGLLEAFISPLAKGGGNTIDINLTPKA</sequence>
<evidence type="ECO:0000256" key="1">
    <source>
        <dbReference type="SAM" id="SignalP"/>
    </source>
</evidence>
<keyword evidence="1" id="KW-0732">Signal</keyword>
<dbReference type="EMBL" id="CP088295">
    <property type="protein sequence ID" value="UUY04531.1"/>
    <property type="molecule type" value="Genomic_DNA"/>
</dbReference>
<feature type="chain" id="PRO_5046722070" description="DUF6801 domain-containing protein" evidence="1">
    <location>
        <begin position="37"/>
        <end position="381"/>
    </location>
</feature>
<feature type="signal peptide" evidence="1">
    <location>
        <begin position="1"/>
        <end position="36"/>
    </location>
</feature>
<dbReference type="Pfam" id="PF20611">
    <property type="entry name" value="DUF6801"/>
    <property type="match status" value="1"/>
</dbReference>
<gene>
    <name evidence="3" type="ORF">LRS13_03055</name>
</gene>
<reference evidence="4" key="1">
    <citation type="submission" date="2021-11" db="EMBL/GenBank/DDBJ databases">
        <title>Cultivation dependent microbiological survey of springs from the worlds oldest radium mine currently devoted to the extraction of radon-saturated water.</title>
        <authorList>
            <person name="Kapinusova G."/>
            <person name="Smrhova T."/>
            <person name="Strejcek M."/>
            <person name="Suman J."/>
            <person name="Jani K."/>
            <person name="Pajer P."/>
            <person name="Uhlik O."/>
        </authorList>
    </citation>
    <scope>NUCLEOTIDE SEQUENCE [LARGE SCALE GENOMIC DNA]</scope>
    <source>
        <strain evidence="4">J379</strain>
    </source>
</reference>
<name>A0ABY5PIU0_9ACTN</name>
<proteinExistence type="predicted"/>
<accession>A0ABY5PIU0</accession>
<keyword evidence="4" id="KW-1185">Reference proteome</keyword>
<dbReference type="InterPro" id="IPR046542">
    <property type="entry name" value="DUF6801"/>
</dbReference>
<dbReference type="Proteomes" id="UP001058860">
    <property type="component" value="Chromosome"/>
</dbReference>
<evidence type="ECO:0000313" key="3">
    <source>
        <dbReference type="EMBL" id="UUY04531.1"/>
    </source>
</evidence>
<evidence type="ECO:0000259" key="2">
    <source>
        <dbReference type="Pfam" id="PF20611"/>
    </source>
</evidence>
<dbReference type="RefSeq" id="WP_353865011.1">
    <property type="nucleotide sequence ID" value="NZ_CP088295.1"/>
</dbReference>
<protein>
    <recommendedName>
        <fullName evidence="2">DUF6801 domain-containing protein</fullName>
    </recommendedName>
</protein>
<organism evidence="3 4">
    <name type="scientific">Svornostia abyssi</name>
    <dbReference type="NCBI Taxonomy" id="2898438"/>
    <lineage>
        <taxon>Bacteria</taxon>
        <taxon>Bacillati</taxon>
        <taxon>Actinomycetota</taxon>
        <taxon>Thermoleophilia</taxon>
        <taxon>Solirubrobacterales</taxon>
        <taxon>Baekduiaceae</taxon>
        <taxon>Svornostia</taxon>
    </lineage>
</organism>